<dbReference type="EMBL" id="CP007524">
    <property type="protein sequence ID" value="AHW75265.1"/>
    <property type="molecule type" value="Genomic_DNA"/>
</dbReference>
<evidence type="ECO:0000313" key="2">
    <source>
        <dbReference type="Proteomes" id="UP000023582"/>
    </source>
</evidence>
<organism evidence="1 2">
    <name type="scientific">Neisseria meningitidis</name>
    <dbReference type="NCBI Taxonomy" id="487"/>
    <lineage>
        <taxon>Bacteria</taxon>
        <taxon>Pseudomonadati</taxon>
        <taxon>Pseudomonadota</taxon>
        <taxon>Betaproteobacteria</taxon>
        <taxon>Neisseriales</taxon>
        <taxon>Neisseriaceae</taxon>
        <taxon>Neisseria</taxon>
    </lineage>
</organism>
<name>X5EHX8_NEIME</name>
<accession>X5EHX8</accession>
<evidence type="ECO:0000313" key="1">
    <source>
        <dbReference type="EMBL" id="AHW75265.1"/>
    </source>
</evidence>
<gene>
    <name evidence="1" type="ORF">NMA510612_0964</name>
</gene>
<sequence>MHRNIFNTSRYVAVSGCFADGKAVNPRVAFKWWWRHHAADG</sequence>
<reference evidence="2" key="2">
    <citation type="submission" date="2014-02" db="EMBL/GenBank/DDBJ databases">
        <title>Complete Genome Sequence of Neisseria meningitides, serogroup A strain 510612.</title>
        <authorList>
            <person name="Zhang X."/>
            <person name="Zhang Y."/>
            <person name="Yang J."/>
            <person name="Zhu Y."/>
            <person name="Jin Q."/>
        </authorList>
    </citation>
    <scope>NUCLEOTIDE SEQUENCE</scope>
    <source>
        <strain evidence="2">NMA510612</strain>
    </source>
</reference>
<protein>
    <submittedName>
        <fullName evidence="1">Uncharacterized protein</fullName>
    </submittedName>
</protein>
<dbReference type="AlphaFoldDB" id="X5EHX8"/>
<dbReference type="Proteomes" id="UP000023582">
    <property type="component" value="Chromosome"/>
</dbReference>
<reference evidence="1 2" key="1">
    <citation type="journal article" date="2014" name="Genome Announc.">
        <title>Complete Genome Sequence of Neisseria meningitidis Serogroup A Strain NMA510612, Isolated from a Patient with Bacterial Meningitis in China.</title>
        <authorList>
            <person name="Zhang Y."/>
            <person name="Yang J."/>
            <person name="Xu L."/>
            <person name="Zhu Y."/>
            <person name="Liu B."/>
            <person name="Shao Z."/>
            <person name="Zhang X."/>
            <person name="Jin Q."/>
        </authorList>
    </citation>
    <scope>NUCLEOTIDE SEQUENCE [LARGE SCALE GENOMIC DNA]</scope>
    <source>
        <strain evidence="2">NMA510612</strain>
    </source>
</reference>
<proteinExistence type="predicted"/>
<dbReference type="KEGG" id="nmx:NMA510612_0964"/>